<evidence type="ECO:0000313" key="3">
    <source>
        <dbReference type="Proteomes" id="UP001239257"/>
    </source>
</evidence>
<feature type="compositionally biased region" description="Basic and acidic residues" evidence="1">
    <location>
        <begin position="53"/>
        <end position="62"/>
    </location>
</feature>
<gene>
    <name evidence="2" type="ORF">PYE51_14755</name>
</gene>
<sequence length="370" mass="41499">MPVNLNSPKIPSDSSVPHEDIIPKGTLSVISISNTNPTASETQLSSIKSSSFSEKEFSDRSSKGTSSASIYPDNNSALHRIISKMEERSPLSVRLSSTSIYEQASRFVHEYPDILSRNDLELLSNQLYKMYTADTHPDMKALDSTQKEQLVNVLSGIHQKKKVGIIPQNPHYPRFELLNSYILARRFNYFVSPLSYREGSEINSRITLALQSSKVKDVLPFLAKMVRDNSYIENSKILSPDCQGIRTDSFIFYLQGADIDKAREIVAQLNDNRTIKEALIDHTPMGMKSLTPGVSYSEFSSIVSVGGTLDSSHGRTRSYILASAIAKWAKQEDRTEPKLYQYIDEEFSRYGYDPKDSALLSKKSNGARTQ</sequence>
<dbReference type="AlphaFoldDB" id="A0AAX3UAS4"/>
<reference evidence="2" key="1">
    <citation type="submission" date="2022-02" db="EMBL/GenBank/DDBJ databases">
        <title>Emergence and expansion in Europe of a Vibrio aestuarianus clonal complex pathogenic for oysters.</title>
        <authorList>
            <person name="Mesnil A."/>
            <person name="Travers M.-A."/>
        </authorList>
    </citation>
    <scope>NUCLEOTIDE SEQUENCE</scope>
    <source>
        <strain evidence="2">U29</strain>
    </source>
</reference>
<feature type="compositionally biased region" description="Polar residues" evidence="1">
    <location>
        <begin position="34"/>
        <end position="44"/>
    </location>
</feature>
<proteinExistence type="predicted"/>
<evidence type="ECO:0000313" key="2">
    <source>
        <dbReference type="EMBL" id="WGK83674.1"/>
    </source>
</evidence>
<feature type="region of interest" description="Disordered" evidence="1">
    <location>
        <begin position="34"/>
        <end position="71"/>
    </location>
</feature>
<accession>A0AAX3UAS4</accession>
<protein>
    <submittedName>
        <fullName evidence="2">T3SS effector HopA1 family protein</fullName>
    </submittedName>
</protein>
<dbReference type="Pfam" id="PF17914">
    <property type="entry name" value="HopA1"/>
    <property type="match status" value="1"/>
</dbReference>
<dbReference type="EMBL" id="CP118710">
    <property type="protein sequence ID" value="WGK83674.1"/>
    <property type="molecule type" value="Genomic_DNA"/>
</dbReference>
<dbReference type="InterPro" id="IPR040871">
    <property type="entry name" value="HopA1"/>
</dbReference>
<dbReference type="Proteomes" id="UP001239257">
    <property type="component" value="Chromosome 2"/>
</dbReference>
<dbReference type="RefSeq" id="WP_301067397.1">
    <property type="nucleotide sequence ID" value="NZ_CP118710.1"/>
</dbReference>
<evidence type="ECO:0000256" key="1">
    <source>
        <dbReference type="SAM" id="MobiDB-lite"/>
    </source>
</evidence>
<organism evidence="2 3">
    <name type="scientific">Vibrio aestuarianus</name>
    <dbReference type="NCBI Taxonomy" id="28171"/>
    <lineage>
        <taxon>Bacteria</taxon>
        <taxon>Pseudomonadati</taxon>
        <taxon>Pseudomonadota</taxon>
        <taxon>Gammaproteobacteria</taxon>
        <taxon>Vibrionales</taxon>
        <taxon>Vibrionaceae</taxon>
        <taxon>Vibrio</taxon>
    </lineage>
</organism>
<name>A0AAX3UAS4_9VIBR</name>